<gene>
    <name evidence="2" type="ORF">EWM57_03375</name>
</gene>
<comment type="caution">
    <text evidence="2">The sequence shown here is derived from an EMBL/GenBank/DDBJ whole genome shotgun (WGS) entry which is preliminary data.</text>
</comment>
<proteinExistence type="predicted"/>
<dbReference type="AlphaFoldDB" id="A0A4Q5LH55"/>
<evidence type="ECO:0000313" key="2">
    <source>
        <dbReference type="EMBL" id="RYU83340.1"/>
    </source>
</evidence>
<dbReference type="Proteomes" id="UP000294155">
    <property type="component" value="Unassembled WGS sequence"/>
</dbReference>
<reference evidence="2 3" key="1">
    <citation type="submission" date="2019-02" db="EMBL/GenBank/DDBJ databases">
        <title>Bacterial novel species isolated from soil.</title>
        <authorList>
            <person name="Jung H.-Y."/>
        </authorList>
    </citation>
    <scope>NUCLEOTIDE SEQUENCE [LARGE SCALE GENOMIC DNA]</scope>
    <source>
        <strain evidence="2 3">1-3-3-3</strain>
    </source>
</reference>
<dbReference type="EMBL" id="SEWE01000004">
    <property type="protein sequence ID" value="RYU83340.1"/>
    <property type="molecule type" value="Genomic_DNA"/>
</dbReference>
<evidence type="ECO:0000256" key="1">
    <source>
        <dbReference type="SAM" id="SignalP"/>
    </source>
</evidence>
<feature type="signal peptide" evidence="1">
    <location>
        <begin position="1"/>
        <end position="20"/>
    </location>
</feature>
<organism evidence="2 3">
    <name type="scientific">Hymenobacter persicinus</name>
    <dbReference type="NCBI Taxonomy" id="2025506"/>
    <lineage>
        <taxon>Bacteria</taxon>
        <taxon>Pseudomonadati</taxon>
        <taxon>Bacteroidota</taxon>
        <taxon>Cytophagia</taxon>
        <taxon>Cytophagales</taxon>
        <taxon>Hymenobacteraceae</taxon>
        <taxon>Hymenobacter</taxon>
    </lineage>
</organism>
<sequence length="202" mass="21994">MLTSLISLLLALPAALPPGARPTPDSTGTPVPNSLKLGVTTAANGQLSTLALERQLRPRLTLQARLGYGARTFSESYSLPGPGPNTVPYTRRVRQAEATAHLRYYIGRHPKPLSGWYAGLGLGLARLREEGTRPQSAAETRTRLLLCPQVQVGGQYVFGRHFLLDVFLGLGAAQQRSFSFAPTPRRFWDFYAANGLQVGYAF</sequence>
<name>A0A4Q5LH55_9BACT</name>
<feature type="chain" id="PRO_5020885116" evidence="1">
    <location>
        <begin position="21"/>
        <end position="202"/>
    </location>
</feature>
<dbReference type="OrthoDB" id="885818at2"/>
<dbReference type="RefSeq" id="WP_129919720.1">
    <property type="nucleotide sequence ID" value="NZ_SEWE01000004.1"/>
</dbReference>
<keyword evidence="3" id="KW-1185">Reference proteome</keyword>
<accession>A0A4Q5LH55</accession>
<keyword evidence="1" id="KW-0732">Signal</keyword>
<protein>
    <submittedName>
        <fullName evidence="2">DUF3575 domain-containing protein</fullName>
    </submittedName>
</protein>
<evidence type="ECO:0000313" key="3">
    <source>
        <dbReference type="Proteomes" id="UP000294155"/>
    </source>
</evidence>